<dbReference type="PANTHER" id="PTHR47585:SF2">
    <property type="entry name" value="DUF1446 DOMAIN PROTEIN (AFU_ORTHOLOGUE AFUA_6G11420)"/>
    <property type="match status" value="1"/>
</dbReference>
<dbReference type="EMBL" id="SKBQ01000015">
    <property type="protein sequence ID" value="TPX16852.1"/>
    <property type="molecule type" value="Genomic_DNA"/>
</dbReference>
<name>A0A507B3M3_9PEZI</name>
<dbReference type="Proteomes" id="UP000319257">
    <property type="component" value="Unassembled WGS sequence"/>
</dbReference>
<reference evidence="3 4" key="1">
    <citation type="submission" date="2019-06" db="EMBL/GenBank/DDBJ databases">
        <title>Draft genome sequence of the filamentous fungus Phialemoniopsis curvata isolated from diesel fuel.</title>
        <authorList>
            <person name="Varaljay V.A."/>
            <person name="Lyon W.J."/>
            <person name="Crouch A.L."/>
            <person name="Drake C.E."/>
            <person name="Hollomon J.M."/>
            <person name="Nadeau L.J."/>
            <person name="Nunn H.S."/>
            <person name="Stevenson B.S."/>
            <person name="Bojanowski C.L."/>
            <person name="Crookes-Goodson W.J."/>
        </authorList>
    </citation>
    <scope>NUCLEOTIDE SEQUENCE [LARGE SCALE GENOMIC DNA]</scope>
    <source>
        <strain evidence="3 4">D216</strain>
    </source>
</reference>
<proteinExistence type="predicted"/>
<dbReference type="InParanoid" id="A0A507B3M3"/>
<evidence type="ECO:0000313" key="4">
    <source>
        <dbReference type="Proteomes" id="UP000319257"/>
    </source>
</evidence>
<dbReference type="Pfam" id="PF23544">
    <property type="entry name" value="AtuA_ferredoxin"/>
    <property type="match status" value="1"/>
</dbReference>
<gene>
    <name evidence="3" type="ORF">E0L32_003414</name>
</gene>
<accession>A0A507B3M3</accession>
<evidence type="ECO:0000259" key="2">
    <source>
        <dbReference type="Pfam" id="PF23544"/>
    </source>
</evidence>
<keyword evidence="4" id="KW-1185">Reference proteome</keyword>
<dbReference type="PANTHER" id="PTHR47585">
    <property type="match status" value="1"/>
</dbReference>
<feature type="domain" description="AtuA-like ferredoxin-fold" evidence="2">
    <location>
        <begin position="524"/>
        <end position="621"/>
    </location>
</feature>
<protein>
    <recommendedName>
        <fullName evidence="5">DUF1446-domain-containing protein</fullName>
    </recommendedName>
</protein>
<dbReference type="AlphaFoldDB" id="A0A507B3M3"/>
<sequence length="633" mass="69394">MGSIGETVTSVLGGHKRPIRVAGCSGGVYDRKRAIHDVAKNEDVDVITGDWMSECNMTLRGSDKRDRLANKAMSSGSTVVAKGYEPYFLDELDPAIPWLAKKGTKIAVNAGASDVHGLADAVRELIKKHGVDLKVGVVDGDDVTDVVLDLYKKGEPFLNLPANKAIQDWGYDPICAQCYLGGTGIATCFENGADIVLCGRVADASVTVGAAMWWHGWSRDDLNPLAGALMIGHVIECSNYATGGYYSGFKDLVPNDTDMGYPIASIDHKGEGVITMEKGRHGLVNTATVASQLLYEIQGPLYYNSDVTASIEDMVIKEIGPNQVSISGAKGLPAPATTKVGITAKGGWQAEFHFYLTGLDIEEKAAMVERQTKALMGEHLTRFSCLRFQVAGAVPSDPQSQEEATVDMRIFAQSRDPEILSGNNFVDSDRGSFARFCIENLLQGYPGSTMAPDMRTAIGRPFFEYWVSLLPQEHVKETAHLPDGRVVDIPTPPVRKTYEREQPSYDTSSPVDLSQYGPTTRAPLGYVVMGRSGDKSSNANLGLFVRHDDEWDWLRTLLSTQKLRELLGKDDKGKQIDRCEFPNIRAVHFLLKDHLDRGFNSTSSFDSLGKNLCEYIRSKHVDIPNKFLERGRI</sequence>
<feature type="domain" description="Acyclic terpene utilisation N-terminal" evidence="1">
    <location>
        <begin position="19"/>
        <end position="481"/>
    </location>
</feature>
<dbReference type="InterPro" id="IPR056362">
    <property type="entry name" value="AtuA-like_ferredoxin_dom"/>
</dbReference>
<evidence type="ECO:0000313" key="3">
    <source>
        <dbReference type="EMBL" id="TPX16852.1"/>
    </source>
</evidence>
<evidence type="ECO:0008006" key="5">
    <source>
        <dbReference type="Google" id="ProtNLM"/>
    </source>
</evidence>
<comment type="caution">
    <text evidence="3">The sequence shown here is derived from an EMBL/GenBank/DDBJ whole genome shotgun (WGS) entry which is preliminary data.</text>
</comment>
<dbReference type="RefSeq" id="XP_030998563.1">
    <property type="nucleotide sequence ID" value="XM_031137712.1"/>
</dbReference>
<dbReference type="GeneID" id="41970861"/>
<dbReference type="Pfam" id="PF07287">
    <property type="entry name" value="AtuA"/>
    <property type="match status" value="1"/>
</dbReference>
<dbReference type="InterPro" id="IPR010839">
    <property type="entry name" value="AtuA_N"/>
</dbReference>
<evidence type="ECO:0000259" key="1">
    <source>
        <dbReference type="Pfam" id="PF07287"/>
    </source>
</evidence>
<dbReference type="OrthoDB" id="10265871at2759"/>
<organism evidence="3 4">
    <name type="scientific">Thyridium curvatum</name>
    <dbReference type="NCBI Taxonomy" id="1093900"/>
    <lineage>
        <taxon>Eukaryota</taxon>
        <taxon>Fungi</taxon>
        <taxon>Dikarya</taxon>
        <taxon>Ascomycota</taxon>
        <taxon>Pezizomycotina</taxon>
        <taxon>Sordariomycetes</taxon>
        <taxon>Sordariomycetidae</taxon>
        <taxon>Thyridiales</taxon>
        <taxon>Thyridiaceae</taxon>
        <taxon>Thyridium</taxon>
    </lineage>
</organism>